<evidence type="ECO:0000256" key="1">
    <source>
        <dbReference type="SAM" id="MobiDB-lite"/>
    </source>
</evidence>
<dbReference type="AlphaFoldDB" id="A0A2H3ELH1"/>
<proteinExistence type="predicted"/>
<reference evidence="3" key="1">
    <citation type="journal article" date="2017" name="Nat. Ecol. Evol.">
        <title>Genome expansion and lineage-specific genetic innovations in the forest pathogenic fungi Armillaria.</title>
        <authorList>
            <person name="Sipos G."/>
            <person name="Prasanna A.N."/>
            <person name="Walter M.C."/>
            <person name="O'Connor E."/>
            <person name="Balint B."/>
            <person name="Krizsan K."/>
            <person name="Kiss B."/>
            <person name="Hess J."/>
            <person name="Varga T."/>
            <person name="Slot J."/>
            <person name="Riley R."/>
            <person name="Boka B."/>
            <person name="Rigling D."/>
            <person name="Barry K."/>
            <person name="Lee J."/>
            <person name="Mihaltcheva S."/>
            <person name="LaButti K."/>
            <person name="Lipzen A."/>
            <person name="Waldron R."/>
            <person name="Moloney N.M."/>
            <person name="Sperisen C."/>
            <person name="Kredics L."/>
            <person name="Vagvoelgyi C."/>
            <person name="Patrignani A."/>
            <person name="Fitzpatrick D."/>
            <person name="Nagy I."/>
            <person name="Doyle S."/>
            <person name="Anderson J.B."/>
            <person name="Grigoriev I.V."/>
            <person name="Gueldener U."/>
            <person name="Muensterkoetter M."/>
            <person name="Nagy L.G."/>
        </authorList>
    </citation>
    <scope>NUCLEOTIDE SEQUENCE [LARGE SCALE GENOMIC DNA]</scope>
    <source>
        <strain evidence="3">Ar21-2</strain>
    </source>
</reference>
<dbReference type="Proteomes" id="UP000217790">
    <property type="component" value="Unassembled WGS sequence"/>
</dbReference>
<organism evidence="2 3">
    <name type="scientific">Armillaria gallica</name>
    <name type="common">Bulbous honey fungus</name>
    <name type="synonym">Armillaria bulbosa</name>
    <dbReference type="NCBI Taxonomy" id="47427"/>
    <lineage>
        <taxon>Eukaryota</taxon>
        <taxon>Fungi</taxon>
        <taxon>Dikarya</taxon>
        <taxon>Basidiomycota</taxon>
        <taxon>Agaricomycotina</taxon>
        <taxon>Agaricomycetes</taxon>
        <taxon>Agaricomycetidae</taxon>
        <taxon>Agaricales</taxon>
        <taxon>Marasmiineae</taxon>
        <taxon>Physalacriaceae</taxon>
        <taxon>Armillaria</taxon>
    </lineage>
</organism>
<gene>
    <name evidence="2" type="ORF">ARMGADRAFT_523056</name>
</gene>
<dbReference type="EMBL" id="KZ293647">
    <property type="protein sequence ID" value="PBK99906.1"/>
    <property type="molecule type" value="Genomic_DNA"/>
</dbReference>
<evidence type="ECO:0000313" key="3">
    <source>
        <dbReference type="Proteomes" id="UP000217790"/>
    </source>
</evidence>
<protein>
    <submittedName>
        <fullName evidence="2">Uncharacterized protein</fullName>
    </submittedName>
</protein>
<evidence type="ECO:0000313" key="2">
    <source>
        <dbReference type="EMBL" id="PBK99906.1"/>
    </source>
</evidence>
<dbReference type="InParanoid" id="A0A2H3ELH1"/>
<feature type="region of interest" description="Disordered" evidence="1">
    <location>
        <begin position="31"/>
        <end position="50"/>
    </location>
</feature>
<accession>A0A2H3ELH1</accession>
<name>A0A2H3ELH1_ARMGA</name>
<keyword evidence="3" id="KW-1185">Reference proteome</keyword>
<sequence>MGNSFERAWKKNHTRGAEFAHRVFELGSPLDVHQRAGPTGPASSRLGPRKFSERRTYNSRQFARFGRDRPGVFTHVYDVRQTSDDLQASSRALEGVQREQYFPYVVNHRCTWEGLQYFLCPRKLRRDLNCYQRDSGLIYEDIILAGVSLRK</sequence>